<dbReference type="Proteomes" id="UP000008718">
    <property type="component" value="Chromosome"/>
</dbReference>
<keyword evidence="3" id="KW-1185">Reference proteome</keyword>
<evidence type="ECO:0000313" key="3">
    <source>
        <dbReference type="Proteomes" id="UP000008718"/>
    </source>
</evidence>
<dbReference type="AlphaFoldDB" id="E4T8N1"/>
<dbReference type="eggNOG" id="ENOG502Z9A6">
    <property type="taxonomic scope" value="Bacteria"/>
</dbReference>
<dbReference type="HOGENOM" id="CLU_042892_1_0_10"/>
<protein>
    <recommendedName>
        <fullName evidence="1">SusE outer membrane protein domain-containing protein</fullName>
    </recommendedName>
</protein>
<dbReference type="OrthoDB" id="1100554at2"/>
<reference key="1">
    <citation type="submission" date="2010-11" db="EMBL/GenBank/DDBJ databases">
        <title>The complete genome of Paludibacter propionicigenes DSM 17365.</title>
        <authorList>
            <consortium name="US DOE Joint Genome Institute (JGI-PGF)"/>
            <person name="Lucas S."/>
            <person name="Copeland A."/>
            <person name="Lapidus A."/>
            <person name="Bruce D."/>
            <person name="Goodwin L."/>
            <person name="Pitluck S."/>
            <person name="Kyrpides N."/>
            <person name="Mavromatis K."/>
            <person name="Ivanova N."/>
            <person name="Munk A.C."/>
            <person name="Brettin T."/>
            <person name="Detter J.C."/>
            <person name="Han C."/>
            <person name="Tapia R."/>
            <person name="Land M."/>
            <person name="Hauser L."/>
            <person name="Markowitz V."/>
            <person name="Cheng J.-F."/>
            <person name="Hugenholtz P."/>
            <person name="Woyke T."/>
            <person name="Wu D."/>
            <person name="Gronow S."/>
            <person name="Wellnitz S."/>
            <person name="Brambilla E."/>
            <person name="Klenk H.-P."/>
            <person name="Eisen J.A."/>
        </authorList>
    </citation>
    <scope>NUCLEOTIDE SEQUENCE</scope>
    <source>
        <strain>WB4</strain>
    </source>
</reference>
<feature type="domain" description="SusE outer membrane protein" evidence="1">
    <location>
        <begin position="33"/>
        <end position="137"/>
    </location>
</feature>
<dbReference type="Pfam" id="PF14292">
    <property type="entry name" value="SusE"/>
    <property type="match status" value="1"/>
</dbReference>
<dbReference type="EMBL" id="CP002345">
    <property type="protein sequence ID" value="ADQ81140.1"/>
    <property type="molecule type" value="Genomic_DNA"/>
</dbReference>
<reference evidence="2 3" key="2">
    <citation type="journal article" date="2011" name="Stand. Genomic Sci.">
        <title>Complete genome sequence of Paludibacter propionicigenes type strain (WB4).</title>
        <authorList>
            <person name="Gronow S."/>
            <person name="Munk C."/>
            <person name="Lapidus A."/>
            <person name="Nolan M."/>
            <person name="Lucas S."/>
            <person name="Hammon N."/>
            <person name="Deshpande S."/>
            <person name="Cheng J.F."/>
            <person name="Tapia R."/>
            <person name="Han C."/>
            <person name="Goodwin L."/>
            <person name="Pitluck S."/>
            <person name="Liolios K."/>
            <person name="Ivanova N."/>
            <person name="Mavromatis K."/>
            <person name="Mikhailova N."/>
            <person name="Pati A."/>
            <person name="Chen A."/>
            <person name="Palaniappan K."/>
            <person name="Land M."/>
            <person name="Hauser L."/>
            <person name="Chang Y.J."/>
            <person name="Jeffries C.D."/>
            <person name="Brambilla E."/>
            <person name="Rohde M."/>
            <person name="Goker M."/>
            <person name="Detter J.C."/>
            <person name="Woyke T."/>
            <person name="Bristow J."/>
            <person name="Eisen J.A."/>
            <person name="Markowitz V."/>
            <person name="Hugenholtz P."/>
            <person name="Kyrpides N.C."/>
            <person name="Klenk H.P."/>
        </authorList>
    </citation>
    <scope>NUCLEOTIDE SEQUENCE [LARGE SCALE GENOMIC DNA]</scope>
    <source>
        <strain evidence="3">DSM 17365 / JCM 13257 / WB4</strain>
    </source>
</reference>
<accession>E4T8N1</accession>
<proteinExistence type="predicted"/>
<dbReference type="GO" id="GO:0019867">
    <property type="term" value="C:outer membrane"/>
    <property type="evidence" value="ECO:0007669"/>
    <property type="project" value="InterPro"/>
</dbReference>
<evidence type="ECO:0000313" key="2">
    <source>
        <dbReference type="EMBL" id="ADQ81140.1"/>
    </source>
</evidence>
<sequence>MKRYNILFIVLLTLIGFTSCEDKITTVINSQALDGSLSFKLNQPRYANYVLDVANSSKDLDSLTCVQPAYGFTAAVTYSTQVCGNANFAAGTYQTLPTTVNGEKVGVSTKEMNKALIAFNGGAFSEPLSFKTVYVRLKAYVSDASYSAIKDSLIVKPLYSNVISLKIKPYIEPLDYYYNVTLRPWYIVGLGGKWDNSVAGLGSSLIPLSVINGKSYDPGTGDGTFATTVYIKSSDSFKLIRDVSAWSPSWAMTGGALKYNGNDNITVAADGWYTLTLNSIDNKLTIAATTAPTSNYAKIGLVGDFDNWGGNNEEFFTANTNAGGHLWYTTYTFAADNASDGGCKFRANSAWTDDWGAPSPDHRDDRYRLAGIGGYKGKNISFKKGSYTIIFNDIDGSYYFIKK</sequence>
<dbReference type="KEGG" id="ppn:Palpr_3012"/>
<dbReference type="Gene3D" id="2.60.40.3620">
    <property type="match status" value="2"/>
</dbReference>
<dbReference type="GO" id="GO:2001070">
    <property type="term" value="F:starch binding"/>
    <property type="evidence" value="ECO:0007669"/>
    <property type="project" value="InterPro"/>
</dbReference>
<organism evidence="2 3">
    <name type="scientific">Paludibacter propionicigenes (strain DSM 17365 / JCM 13257 / WB4)</name>
    <dbReference type="NCBI Taxonomy" id="694427"/>
    <lineage>
        <taxon>Bacteria</taxon>
        <taxon>Pseudomonadati</taxon>
        <taxon>Bacteroidota</taxon>
        <taxon>Bacteroidia</taxon>
        <taxon>Bacteroidales</taxon>
        <taxon>Paludibacteraceae</taxon>
        <taxon>Paludibacter</taxon>
    </lineage>
</organism>
<gene>
    <name evidence="2" type="ordered locus">Palpr_3012</name>
</gene>
<dbReference type="InterPro" id="IPR025970">
    <property type="entry name" value="SusE"/>
</dbReference>
<dbReference type="PROSITE" id="PS51257">
    <property type="entry name" value="PROKAR_LIPOPROTEIN"/>
    <property type="match status" value="1"/>
</dbReference>
<dbReference type="STRING" id="694427.Palpr_3012"/>
<name>E4T8N1_PALPW</name>
<evidence type="ECO:0000259" key="1">
    <source>
        <dbReference type="Pfam" id="PF14292"/>
    </source>
</evidence>